<dbReference type="Gene3D" id="3.40.50.620">
    <property type="entry name" value="HUPs"/>
    <property type="match status" value="3"/>
</dbReference>
<keyword evidence="5" id="KW-1185">Reference proteome</keyword>
<evidence type="ECO:0000313" key="5">
    <source>
        <dbReference type="Proteomes" id="UP000283269"/>
    </source>
</evidence>
<dbReference type="AlphaFoldDB" id="A0A409XV94"/>
<feature type="domain" description="Arginyl-tRNA synthetase catalytic core" evidence="3">
    <location>
        <begin position="158"/>
        <end position="228"/>
    </location>
</feature>
<dbReference type="GO" id="GO:0006420">
    <property type="term" value="P:arginyl-tRNA aminoacylation"/>
    <property type="evidence" value="ECO:0007669"/>
    <property type="project" value="InterPro"/>
</dbReference>
<reference evidence="4 5" key="1">
    <citation type="journal article" date="2018" name="Evol. Lett.">
        <title>Horizontal gene cluster transfer increased hallucinogenic mushroom diversity.</title>
        <authorList>
            <person name="Reynolds H.T."/>
            <person name="Vijayakumar V."/>
            <person name="Gluck-Thaler E."/>
            <person name="Korotkin H.B."/>
            <person name="Matheny P.B."/>
            <person name="Slot J.C."/>
        </authorList>
    </citation>
    <scope>NUCLEOTIDE SEQUENCE [LARGE SCALE GENOMIC DNA]</scope>
    <source>
        <strain evidence="4 5">2631</strain>
    </source>
</reference>
<dbReference type="GO" id="GO:0005524">
    <property type="term" value="F:ATP binding"/>
    <property type="evidence" value="ECO:0007669"/>
    <property type="project" value="UniProtKB-KW"/>
</dbReference>
<accession>A0A409XV94</accession>
<dbReference type="Pfam" id="PF00750">
    <property type="entry name" value="tRNA-synt_1d"/>
    <property type="match status" value="3"/>
</dbReference>
<dbReference type="InterPro" id="IPR001278">
    <property type="entry name" value="Arg-tRNA-ligase"/>
</dbReference>
<dbReference type="GO" id="GO:0004814">
    <property type="term" value="F:arginine-tRNA ligase activity"/>
    <property type="evidence" value="ECO:0007669"/>
    <property type="project" value="InterPro"/>
</dbReference>
<evidence type="ECO:0000259" key="3">
    <source>
        <dbReference type="Pfam" id="PF00750"/>
    </source>
</evidence>
<proteinExistence type="inferred from homology"/>
<dbReference type="GO" id="GO:0032543">
    <property type="term" value="P:mitochondrial translation"/>
    <property type="evidence" value="ECO:0007669"/>
    <property type="project" value="TreeGrafter"/>
</dbReference>
<feature type="compositionally biased region" description="Basic and acidic residues" evidence="2">
    <location>
        <begin position="36"/>
        <end position="46"/>
    </location>
</feature>
<comment type="caution">
    <text evidence="4">The sequence shown here is derived from an EMBL/GenBank/DDBJ whole genome shotgun (WGS) entry which is preliminary data.</text>
</comment>
<dbReference type="SUPFAM" id="SSF52374">
    <property type="entry name" value="Nucleotidylyl transferase"/>
    <property type="match status" value="1"/>
</dbReference>
<comment type="similarity">
    <text evidence="1">Belongs to the class-I aminoacyl-tRNA synthetase family.</text>
</comment>
<dbReference type="Proteomes" id="UP000283269">
    <property type="component" value="Unassembled WGS sequence"/>
</dbReference>
<evidence type="ECO:0000256" key="2">
    <source>
        <dbReference type="SAM" id="MobiDB-lite"/>
    </source>
</evidence>
<organism evidence="4 5">
    <name type="scientific">Psilocybe cyanescens</name>
    <dbReference type="NCBI Taxonomy" id="93625"/>
    <lineage>
        <taxon>Eukaryota</taxon>
        <taxon>Fungi</taxon>
        <taxon>Dikarya</taxon>
        <taxon>Basidiomycota</taxon>
        <taxon>Agaricomycotina</taxon>
        <taxon>Agaricomycetes</taxon>
        <taxon>Agaricomycetidae</taxon>
        <taxon>Agaricales</taxon>
        <taxon>Agaricineae</taxon>
        <taxon>Strophariaceae</taxon>
        <taxon>Psilocybe</taxon>
    </lineage>
</organism>
<keyword evidence="1" id="KW-0067">ATP-binding</keyword>
<dbReference type="InParanoid" id="A0A409XV94"/>
<keyword evidence="1" id="KW-0436">Ligase</keyword>
<dbReference type="GO" id="GO:0005739">
    <property type="term" value="C:mitochondrion"/>
    <property type="evidence" value="ECO:0007669"/>
    <property type="project" value="TreeGrafter"/>
</dbReference>
<keyword evidence="1" id="KW-0547">Nucleotide-binding</keyword>
<feature type="domain" description="Arginyl-tRNA synthetase catalytic core" evidence="3">
    <location>
        <begin position="236"/>
        <end position="286"/>
    </location>
</feature>
<evidence type="ECO:0000256" key="1">
    <source>
        <dbReference type="RuleBase" id="RU363038"/>
    </source>
</evidence>
<feature type="domain" description="Arginyl-tRNA synthetase catalytic core" evidence="3">
    <location>
        <begin position="61"/>
        <end position="96"/>
    </location>
</feature>
<dbReference type="InterPro" id="IPR014729">
    <property type="entry name" value="Rossmann-like_a/b/a_fold"/>
</dbReference>
<dbReference type="PRINTS" id="PR01038">
    <property type="entry name" value="TRNASYNTHARG"/>
</dbReference>
<dbReference type="InterPro" id="IPR035684">
    <property type="entry name" value="ArgRS_core"/>
</dbReference>
<evidence type="ECO:0000313" key="4">
    <source>
        <dbReference type="EMBL" id="PPQ94749.1"/>
    </source>
</evidence>
<dbReference type="EMBL" id="NHYD01000258">
    <property type="protein sequence ID" value="PPQ94749.1"/>
    <property type="molecule type" value="Genomic_DNA"/>
</dbReference>
<keyword evidence="1" id="KW-0648">Protein biosynthesis</keyword>
<dbReference type="STRING" id="93625.A0A409XV94"/>
<name>A0A409XV94_PSICY</name>
<dbReference type="PANTHER" id="PTHR11956:SF11">
    <property type="entry name" value="ARGININE--TRNA LIGASE, MITOCHONDRIAL-RELATED"/>
    <property type="match status" value="1"/>
</dbReference>
<gene>
    <name evidence="4" type="ORF">CVT25_007679</name>
</gene>
<protein>
    <recommendedName>
        <fullName evidence="3">Arginyl-tRNA synthetase catalytic core domain-containing protein</fullName>
    </recommendedName>
</protein>
<keyword evidence="1" id="KW-0030">Aminoacyl-tRNA synthetase</keyword>
<dbReference type="PANTHER" id="PTHR11956">
    <property type="entry name" value="ARGINYL-TRNA SYNTHETASE"/>
    <property type="match status" value="1"/>
</dbReference>
<sequence length="319" mass="36049">MASSVPPLPTVSSTDPSKILGELEETAAEVIIKHFQPDDSHPDRHPTCNVPSGLPKYGTNDSVKGKKVVIEYSSPNIAQLFYIGHLWNTIISAFLASKILSSLLRIFVFVFASILLLPHSSPFHESSIAIPEYPTDISLRLSSSAYSLHASKIRPQAGLENDVIKHLFDIYAAISKDASTDSALKASASNRFKRVEDRDQDALRNWRMWREMSVREYEKEYERLNVKFDKWRPGKTVVRKKDGTLVYLTRDIGGAITRYEKYKFDKMKYVVFSQQGLHLSQFFVVLELPLGVLAHAHHLPSLTRNEYEENGGGVFGQDH</sequence>
<dbReference type="OrthoDB" id="68056at2759"/>
<feature type="region of interest" description="Disordered" evidence="2">
    <location>
        <begin position="36"/>
        <end position="56"/>
    </location>
</feature>